<dbReference type="InterPro" id="IPR018712">
    <property type="entry name" value="Tle1-like_cat"/>
</dbReference>
<protein>
    <recommendedName>
        <fullName evidence="3">T6SS Phospholipase effector Tle1-like catalytic domain-containing protein</fullName>
    </recommendedName>
</protein>
<gene>
    <name evidence="4" type="ORF">BDV35DRAFT_407811</name>
</gene>
<dbReference type="EMBL" id="ML734648">
    <property type="protein sequence ID" value="KAB8243133.1"/>
    <property type="molecule type" value="Genomic_DNA"/>
</dbReference>
<keyword evidence="2" id="KW-1133">Transmembrane helix</keyword>
<dbReference type="AlphaFoldDB" id="A0A5N6GRS5"/>
<dbReference type="InterPro" id="IPR029058">
    <property type="entry name" value="AB_hydrolase_fold"/>
</dbReference>
<feature type="transmembrane region" description="Helical" evidence="2">
    <location>
        <begin position="347"/>
        <end position="366"/>
    </location>
</feature>
<proteinExistence type="predicted"/>
<organism evidence="4">
    <name type="scientific">Aspergillus flavus</name>
    <dbReference type="NCBI Taxonomy" id="5059"/>
    <lineage>
        <taxon>Eukaryota</taxon>
        <taxon>Fungi</taxon>
        <taxon>Dikarya</taxon>
        <taxon>Ascomycota</taxon>
        <taxon>Pezizomycotina</taxon>
        <taxon>Eurotiomycetes</taxon>
        <taxon>Eurotiomycetidae</taxon>
        <taxon>Eurotiales</taxon>
        <taxon>Aspergillaceae</taxon>
        <taxon>Aspergillus</taxon>
        <taxon>Aspergillus subgen. Circumdati</taxon>
    </lineage>
</organism>
<dbReference type="PANTHER" id="PTHR33840">
    <property type="match status" value="1"/>
</dbReference>
<dbReference type="Pfam" id="PF09994">
    <property type="entry name" value="T6SS_Tle1-like_cat"/>
    <property type="match status" value="1"/>
</dbReference>
<evidence type="ECO:0000256" key="1">
    <source>
        <dbReference type="SAM" id="MobiDB-lite"/>
    </source>
</evidence>
<sequence length="544" mass="61261">MPHATSETDAPGDNPRRIVLCFDGTGNQFQGNESDTNIMKIYQMLDRHAPNQFHYYQPGIGTYVKGQSSSSGLVRFWPKIKSKIISAVDQAVGSSFSDHVLAGYRFLMRYYSEGDHIYIFGFSRGAYTARFLAEMVHELGLLSRGNEEMVHFAWETFSNYEQSRGNVPQTEKDRELNEFMKKFKRTFCRLGVGIHFLGLFDCVNSVGQFEIPFFRTSYRYIATPAAKYIRHAVSIHERRLKFKPALYMMDKNGLNSDFKEVWFAGNHSDVGGGYNLQKGQKHLLSDTPLNWMVQEVLHLEGSESKLEFQTTNVEDVLRAESVFPGKEEPGTNAWEVRRHTNQPHDCLWFGHASAFLMVIFWWILGMHPFTPHLLFLSFFSFLLFLCVVTILNEDLAEILPIFTRLELEKGEWVPRRFPPNLGAPRDIPVEAKIHSSVNEMVKAGILDKESIPKKGGDNPNLPNPASVVSTLKRARKSLARPKAPPEDSVAEGPGNDAHKVHENGSMKGIKGVHKGKGVNGVNGVHELNSVNDVNGKGLNGAVES</sequence>
<evidence type="ECO:0000313" key="4">
    <source>
        <dbReference type="EMBL" id="KAB8243133.1"/>
    </source>
</evidence>
<dbReference type="PANTHER" id="PTHR33840:SF2">
    <property type="entry name" value="TLE1 PHOSPHOLIPASE DOMAIN-CONTAINING PROTEIN"/>
    <property type="match status" value="1"/>
</dbReference>
<keyword evidence="2" id="KW-0812">Transmembrane</keyword>
<name>A0A5N6GRS5_ASPFL</name>
<feature type="region of interest" description="Disordered" evidence="1">
    <location>
        <begin position="474"/>
        <end position="544"/>
    </location>
</feature>
<evidence type="ECO:0000256" key="2">
    <source>
        <dbReference type="SAM" id="Phobius"/>
    </source>
</evidence>
<reference evidence="4" key="1">
    <citation type="submission" date="2019-04" db="EMBL/GenBank/DDBJ databases">
        <title>Friends and foes A comparative genomics study of 23 Aspergillus species from section Flavi.</title>
        <authorList>
            <consortium name="DOE Joint Genome Institute"/>
            <person name="Kjaerbolling I."/>
            <person name="Vesth T."/>
            <person name="Frisvad J.C."/>
            <person name="Nybo J.L."/>
            <person name="Theobald S."/>
            <person name="Kildgaard S."/>
            <person name="Isbrandt T."/>
            <person name="Kuo A."/>
            <person name="Sato A."/>
            <person name="Lyhne E.K."/>
            <person name="Kogle M.E."/>
            <person name="Wiebenga A."/>
            <person name="Kun R.S."/>
            <person name="Lubbers R.J."/>
            <person name="Makela M.R."/>
            <person name="Barry K."/>
            <person name="Chovatia M."/>
            <person name="Clum A."/>
            <person name="Daum C."/>
            <person name="Haridas S."/>
            <person name="He G."/>
            <person name="LaButti K."/>
            <person name="Lipzen A."/>
            <person name="Mondo S."/>
            <person name="Riley R."/>
            <person name="Salamov A."/>
            <person name="Simmons B.A."/>
            <person name="Magnuson J.K."/>
            <person name="Henrissat B."/>
            <person name="Mortensen U.H."/>
            <person name="Larsen T.O."/>
            <person name="Devries R.P."/>
            <person name="Grigoriev I.V."/>
            <person name="Machida M."/>
            <person name="Baker S.E."/>
            <person name="Andersen M.R."/>
        </authorList>
    </citation>
    <scope>NUCLEOTIDE SEQUENCE [LARGE SCALE GENOMIC DNA]</scope>
    <source>
        <strain evidence="4">CBS 121.62</strain>
    </source>
</reference>
<feature type="domain" description="T6SS Phospholipase effector Tle1-like catalytic" evidence="3">
    <location>
        <begin position="16"/>
        <end position="295"/>
    </location>
</feature>
<feature type="transmembrane region" description="Helical" evidence="2">
    <location>
        <begin position="373"/>
        <end position="391"/>
    </location>
</feature>
<evidence type="ECO:0000259" key="3">
    <source>
        <dbReference type="Pfam" id="PF09994"/>
    </source>
</evidence>
<dbReference type="VEuPathDB" id="FungiDB:F9C07_3994"/>
<keyword evidence="2" id="KW-0472">Membrane</keyword>
<accession>A0A5N6GRS5</accession>
<dbReference type="SUPFAM" id="SSF53474">
    <property type="entry name" value="alpha/beta-Hydrolases"/>
    <property type="match status" value="1"/>
</dbReference>
<dbReference type="Proteomes" id="UP000325434">
    <property type="component" value="Unassembled WGS sequence"/>
</dbReference>
<dbReference type="VEuPathDB" id="FungiDB:AFLA_002577"/>